<feature type="chain" id="PRO_5045637754" description="Ankyrin repeat domain-containing protein" evidence="4">
    <location>
        <begin position="40"/>
        <end position="201"/>
    </location>
</feature>
<dbReference type="PRINTS" id="PR01415">
    <property type="entry name" value="ANKYRIN"/>
</dbReference>
<keyword evidence="4" id="KW-0732">Signal</keyword>
<dbReference type="SUPFAM" id="SSF48403">
    <property type="entry name" value="Ankyrin repeat"/>
    <property type="match status" value="1"/>
</dbReference>
<gene>
    <name evidence="5" type="ORF">GCM10011340_26860</name>
</gene>
<name>A0ABQ3I7K7_9BACT</name>
<protein>
    <recommendedName>
        <fullName evidence="7">Ankyrin repeat domain-containing protein</fullName>
    </recommendedName>
</protein>
<dbReference type="Pfam" id="PF12796">
    <property type="entry name" value="Ank_2"/>
    <property type="match status" value="1"/>
</dbReference>
<dbReference type="PROSITE" id="PS50297">
    <property type="entry name" value="ANK_REP_REGION"/>
    <property type="match status" value="2"/>
</dbReference>
<dbReference type="PROSITE" id="PS51257">
    <property type="entry name" value="PROKAR_LIPOPROTEIN"/>
    <property type="match status" value="1"/>
</dbReference>
<dbReference type="PANTHER" id="PTHR24171">
    <property type="entry name" value="ANKYRIN REPEAT DOMAIN-CONTAINING PROTEIN 39-RELATED"/>
    <property type="match status" value="1"/>
</dbReference>
<evidence type="ECO:0000256" key="2">
    <source>
        <dbReference type="ARBA" id="ARBA00023043"/>
    </source>
</evidence>
<dbReference type="Proteomes" id="UP000658258">
    <property type="component" value="Unassembled WGS sequence"/>
</dbReference>
<organism evidence="5 6">
    <name type="scientific">Roseivirga thermotolerans</name>
    <dbReference type="NCBI Taxonomy" id="1758176"/>
    <lineage>
        <taxon>Bacteria</taxon>
        <taxon>Pseudomonadati</taxon>
        <taxon>Bacteroidota</taxon>
        <taxon>Cytophagia</taxon>
        <taxon>Cytophagales</taxon>
        <taxon>Roseivirgaceae</taxon>
        <taxon>Roseivirga</taxon>
    </lineage>
</organism>
<dbReference type="InterPro" id="IPR002110">
    <property type="entry name" value="Ankyrin_rpt"/>
</dbReference>
<dbReference type="SMART" id="SM00248">
    <property type="entry name" value="ANK"/>
    <property type="match status" value="2"/>
</dbReference>
<evidence type="ECO:0000313" key="5">
    <source>
        <dbReference type="EMBL" id="GHE69492.1"/>
    </source>
</evidence>
<feature type="repeat" description="ANK" evidence="3">
    <location>
        <begin position="85"/>
        <end position="117"/>
    </location>
</feature>
<sequence length="201" mass="21463">MKKQTNLKRMKRTLLILQPTAFFLALLLLGMGCSGQANNQTQEGDAASTKAPTQSIHDTVISGQADVVKQHIAAGTNLNAKDPFGGSTPLILAAVFGHDDIAKLLIEAKADLNIKNKEGSTALLTAAFFGRIEQVKLLLEAGADKTIKNAFGATALESVQAPFSELKPMYELIGGQLKPMGLTLDLKRIEAARPEIAKLLQ</sequence>
<evidence type="ECO:0000256" key="4">
    <source>
        <dbReference type="SAM" id="SignalP"/>
    </source>
</evidence>
<reference evidence="6" key="1">
    <citation type="journal article" date="2019" name="Int. J. Syst. Evol. Microbiol.">
        <title>The Global Catalogue of Microorganisms (GCM) 10K type strain sequencing project: providing services to taxonomists for standard genome sequencing and annotation.</title>
        <authorList>
            <consortium name="The Broad Institute Genomics Platform"/>
            <consortium name="The Broad Institute Genome Sequencing Center for Infectious Disease"/>
            <person name="Wu L."/>
            <person name="Ma J."/>
        </authorList>
    </citation>
    <scope>NUCLEOTIDE SEQUENCE [LARGE SCALE GENOMIC DNA]</scope>
    <source>
        <strain evidence="6">CGMCC 1.15111</strain>
    </source>
</reference>
<comment type="caution">
    <text evidence="5">The sequence shown here is derived from an EMBL/GenBank/DDBJ whole genome shotgun (WGS) entry which is preliminary data.</text>
</comment>
<proteinExistence type="predicted"/>
<dbReference type="InterPro" id="IPR036770">
    <property type="entry name" value="Ankyrin_rpt-contain_sf"/>
</dbReference>
<evidence type="ECO:0008006" key="7">
    <source>
        <dbReference type="Google" id="ProtNLM"/>
    </source>
</evidence>
<evidence type="ECO:0000256" key="3">
    <source>
        <dbReference type="PROSITE-ProRule" id="PRU00023"/>
    </source>
</evidence>
<feature type="repeat" description="ANK" evidence="3">
    <location>
        <begin position="118"/>
        <end position="150"/>
    </location>
</feature>
<dbReference type="PROSITE" id="PS50088">
    <property type="entry name" value="ANK_REPEAT"/>
    <property type="match status" value="2"/>
</dbReference>
<keyword evidence="2 3" id="KW-0040">ANK repeat</keyword>
<evidence type="ECO:0000256" key="1">
    <source>
        <dbReference type="ARBA" id="ARBA00022737"/>
    </source>
</evidence>
<accession>A0ABQ3I7K7</accession>
<dbReference type="PANTHER" id="PTHR24171:SF8">
    <property type="entry name" value="BRCA1-ASSOCIATED RING DOMAIN PROTEIN 1"/>
    <property type="match status" value="1"/>
</dbReference>
<feature type="signal peptide" evidence="4">
    <location>
        <begin position="1"/>
        <end position="39"/>
    </location>
</feature>
<keyword evidence="6" id="KW-1185">Reference proteome</keyword>
<evidence type="ECO:0000313" key="6">
    <source>
        <dbReference type="Proteomes" id="UP000658258"/>
    </source>
</evidence>
<keyword evidence="1" id="KW-0677">Repeat</keyword>
<dbReference type="EMBL" id="BNAG01000003">
    <property type="protein sequence ID" value="GHE69492.1"/>
    <property type="molecule type" value="Genomic_DNA"/>
</dbReference>
<dbReference type="Gene3D" id="1.25.40.20">
    <property type="entry name" value="Ankyrin repeat-containing domain"/>
    <property type="match status" value="1"/>
</dbReference>